<proteinExistence type="predicted"/>
<comment type="caution">
    <text evidence="2">The sequence shown here is derived from an EMBL/GenBank/DDBJ whole genome shotgun (WGS) entry which is preliminary data.</text>
</comment>
<evidence type="ECO:0000313" key="3">
    <source>
        <dbReference type="Proteomes" id="UP001209878"/>
    </source>
</evidence>
<organism evidence="2 3">
    <name type="scientific">Ridgeia piscesae</name>
    <name type="common">Tubeworm</name>
    <dbReference type="NCBI Taxonomy" id="27915"/>
    <lineage>
        <taxon>Eukaryota</taxon>
        <taxon>Metazoa</taxon>
        <taxon>Spiralia</taxon>
        <taxon>Lophotrochozoa</taxon>
        <taxon>Annelida</taxon>
        <taxon>Polychaeta</taxon>
        <taxon>Sedentaria</taxon>
        <taxon>Canalipalpata</taxon>
        <taxon>Sabellida</taxon>
        <taxon>Siboglinidae</taxon>
        <taxon>Ridgeia</taxon>
    </lineage>
</organism>
<feature type="region of interest" description="Disordered" evidence="1">
    <location>
        <begin position="96"/>
        <end position="123"/>
    </location>
</feature>
<keyword evidence="3" id="KW-1185">Reference proteome</keyword>
<feature type="compositionally biased region" description="Low complexity" evidence="1">
    <location>
        <begin position="71"/>
        <end position="81"/>
    </location>
</feature>
<evidence type="ECO:0000313" key="2">
    <source>
        <dbReference type="EMBL" id="KAK2185607.1"/>
    </source>
</evidence>
<protein>
    <submittedName>
        <fullName evidence="2">Uncharacterized protein</fullName>
    </submittedName>
</protein>
<sequence length="237" mass="25008">MFCPPGCPYGDRLAWCSGIGGVFPLEHCRTNSFECCQTCQRLQPGLQFGGNDTFEGATRSTPNVPEGALPSTSPSTTATTTVTGRSLKPFVIPSTSTTISSTTTSTNTTTTTTTSPTPSKTTIAPQMQTTNRTLTIDAKKHSPVVAIPTPPALDTHVIDRPTSLGDGVTNHSVDSGVVIAGNSDNSGQYVESSAVERNGHRNSSTSNELDHRHVPTNGTNVERQDITGHLMADEVCM</sequence>
<feature type="region of interest" description="Disordered" evidence="1">
    <location>
        <begin position="195"/>
        <end position="220"/>
    </location>
</feature>
<feature type="region of interest" description="Disordered" evidence="1">
    <location>
        <begin position="54"/>
        <end position="81"/>
    </location>
</feature>
<reference evidence="2" key="1">
    <citation type="journal article" date="2023" name="Mol. Biol. Evol.">
        <title>Third-Generation Sequencing Reveals the Adaptive Role of the Epigenome in Three Deep-Sea Polychaetes.</title>
        <authorList>
            <person name="Perez M."/>
            <person name="Aroh O."/>
            <person name="Sun Y."/>
            <person name="Lan Y."/>
            <person name="Juniper S.K."/>
            <person name="Young C.R."/>
            <person name="Angers B."/>
            <person name="Qian P.Y."/>
        </authorList>
    </citation>
    <scope>NUCLEOTIDE SEQUENCE</scope>
    <source>
        <strain evidence="2">R07B-5</strain>
    </source>
</reference>
<name>A0AAD9P013_RIDPI</name>
<gene>
    <name evidence="2" type="ORF">NP493_230g03089</name>
</gene>
<dbReference type="Proteomes" id="UP001209878">
    <property type="component" value="Unassembled WGS sequence"/>
</dbReference>
<evidence type="ECO:0000256" key="1">
    <source>
        <dbReference type="SAM" id="MobiDB-lite"/>
    </source>
</evidence>
<accession>A0AAD9P013</accession>
<dbReference type="EMBL" id="JAODUO010000229">
    <property type="protein sequence ID" value="KAK2185607.1"/>
    <property type="molecule type" value="Genomic_DNA"/>
</dbReference>
<dbReference type="AlphaFoldDB" id="A0AAD9P013"/>